<accession>A0A0E3WVN3</accession>
<protein>
    <submittedName>
        <fullName evidence="1">Uncharacterized protein</fullName>
    </submittedName>
</protein>
<dbReference type="OrthoDB" id="137543at2157"/>
<reference evidence="1 2" key="1">
    <citation type="submission" date="2014-07" db="EMBL/GenBank/DDBJ databases">
        <title>Methanogenic archaea and the global carbon cycle.</title>
        <authorList>
            <person name="Henriksen J.R."/>
            <person name="Luke J."/>
            <person name="Reinhart S."/>
            <person name="Benedict M.N."/>
            <person name="Youngblut N.D."/>
            <person name="Metcalf M.E."/>
            <person name="Whitaker R.J."/>
            <person name="Metcalf W.W."/>
        </authorList>
    </citation>
    <scope>NUCLEOTIDE SEQUENCE [LARGE SCALE GENOMIC DNA]</scope>
    <source>
        <strain evidence="1 2">HB-1</strain>
    </source>
</reference>
<evidence type="ECO:0000313" key="1">
    <source>
        <dbReference type="EMBL" id="AKB80140.1"/>
    </source>
</evidence>
<keyword evidence="2" id="KW-1185">Reference proteome</keyword>
<dbReference type="Proteomes" id="UP000033101">
    <property type="component" value="Chromosome"/>
</dbReference>
<dbReference type="KEGG" id="mhor:MSHOH_3657"/>
<organism evidence="1 2">
    <name type="scientific">Methanosarcina horonobensis HB-1 = JCM 15518</name>
    <dbReference type="NCBI Taxonomy" id="1434110"/>
    <lineage>
        <taxon>Archaea</taxon>
        <taxon>Methanobacteriati</taxon>
        <taxon>Methanobacteriota</taxon>
        <taxon>Stenosarchaea group</taxon>
        <taxon>Methanomicrobia</taxon>
        <taxon>Methanosarcinales</taxon>
        <taxon>Methanosarcinaceae</taxon>
        <taxon>Methanosarcina</taxon>
    </lineage>
</organism>
<dbReference type="GeneID" id="24833010"/>
<dbReference type="EMBL" id="CP009516">
    <property type="protein sequence ID" value="AKB80140.1"/>
    <property type="molecule type" value="Genomic_DNA"/>
</dbReference>
<dbReference type="RefSeq" id="WP_048142186.1">
    <property type="nucleotide sequence ID" value="NZ_CP009516.1"/>
</dbReference>
<dbReference type="HOGENOM" id="CLU_835781_0_0_2"/>
<evidence type="ECO:0000313" key="2">
    <source>
        <dbReference type="Proteomes" id="UP000033101"/>
    </source>
</evidence>
<dbReference type="PATRIC" id="fig|1434110.4.peg.4674"/>
<dbReference type="AlphaFoldDB" id="A0A0E3WVN3"/>
<name>A0A0E3WVN3_9EURY</name>
<proteinExistence type="predicted"/>
<sequence>MIANRKFGAGALLTAMLLISMAFVPMVSAQEETLSDSSDIKQVTLTMDQKDGVLIIPLDDKKITDLSTANTTKKSATAYLSGTIDKNNFVVLEGIIPLDGEEEKVQLSGEATQVFIGWDVPEGAKPIYSKVDNMTMTRYEGAREMYATYVDLQDKKGKYNLHGEFYEDGNGCIVGKVVKNGIECEIGLLGSSISMYENVSPTATIKSSKFLTVPQRSQWEIYTEEGDYDAASQACGEASAAMLEEYWSGNHPTIWSIWDYNGCAPMSAGQAQDYLDHQGVSLIKGLRTGSLSITLLYYRSN</sequence>
<gene>
    <name evidence="1" type="ORF">MSHOH_3657</name>
</gene>